<proteinExistence type="predicted"/>
<feature type="disulfide bond" evidence="2">
    <location>
        <begin position="177"/>
        <end position="195"/>
    </location>
</feature>
<dbReference type="InterPro" id="IPR002172">
    <property type="entry name" value="LDrepeatLR_classA_rpt"/>
</dbReference>
<evidence type="ECO:0000313" key="6">
    <source>
        <dbReference type="RefSeq" id="XP_035825076.1"/>
    </source>
</evidence>
<evidence type="ECO:0000256" key="1">
    <source>
        <dbReference type="ARBA" id="ARBA00023157"/>
    </source>
</evidence>
<keyword evidence="1 2" id="KW-1015">Disulfide bond</keyword>
<dbReference type="Proteomes" id="UP000694888">
    <property type="component" value="Unplaced"/>
</dbReference>
<name>A0ABM0JL66_APLCA</name>
<keyword evidence="3" id="KW-0812">Transmembrane</keyword>
<keyword evidence="3" id="KW-0472">Membrane</keyword>
<feature type="transmembrane region" description="Helical" evidence="3">
    <location>
        <begin position="221"/>
        <end position="241"/>
    </location>
</feature>
<dbReference type="RefSeq" id="XP_035825076.1">
    <property type="nucleotide sequence ID" value="XM_035969183.1"/>
</dbReference>
<dbReference type="Gene3D" id="4.10.400.10">
    <property type="entry name" value="Low-density Lipoprotein Receptor"/>
    <property type="match status" value="1"/>
</dbReference>
<dbReference type="SUPFAM" id="SSF57424">
    <property type="entry name" value="LDL receptor-like module"/>
    <property type="match status" value="1"/>
</dbReference>
<keyword evidence="4" id="KW-1185">Reference proteome</keyword>
<dbReference type="Pfam" id="PF00057">
    <property type="entry name" value="Ldl_recept_a"/>
    <property type="match status" value="1"/>
</dbReference>
<dbReference type="SMART" id="SM00192">
    <property type="entry name" value="LDLa"/>
    <property type="match status" value="1"/>
</dbReference>
<protein>
    <submittedName>
        <fullName evidence="5 6">Uncharacterized protein LOC101845914</fullName>
    </submittedName>
</protein>
<dbReference type="InterPro" id="IPR036055">
    <property type="entry name" value="LDL_receptor-like_sf"/>
</dbReference>
<gene>
    <name evidence="5 6" type="primary">LOC101845914</name>
</gene>
<dbReference type="CDD" id="cd00112">
    <property type="entry name" value="LDLa"/>
    <property type="match status" value="1"/>
</dbReference>
<dbReference type="RefSeq" id="XP_005096299.1">
    <property type="nucleotide sequence ID" value="XM_005096242.3"/>
</dbReference>
<dbReference type="GeneID" id="101845914"/>
<accession>A0ABM0JL66</accession>
<dbReference type="PROSITE" id="PS50068">
    <property type="entry name" value="LDLRA_2"/>
    <property type="match status" value="1"/>
</dbReference>
<keyword evidence="3" id="KW-1133">Transmembrane helix</keyword>
<sequence length="300" mass="33305">MSSCVVVAWTNRGARIISHAFLVNIVVFFIIWGCLQRHVDCQTHHYPMRHPHCNNFYRHVPAAVLEGAGDHRISPGVCDVTLSTPGRAVWMLRIERAVILDCSVKVQVFDTHMSPANGKPVLVHGCASADPGIRYINSSTLTVRLRHSNATDYSFTVVVTARKIRTRPDVACGGFQCDNGACVAKSLMCDTVDNCFDYSDESFNSSARCNGGFWPFKGENWGVLASVLGAGVVLGVTAACCRHIRQRRRSSLDDLYDLNEGPYVHKYAYRYAVIRPPKKPNKTNVVLGRDGHMHYNATHV</sequence>
<evidence type="ECO:0000256" key="3">
    <source>
        <dbReference type="SAM" id="Phobius"/>
    </source>
</evidence>
<comment type="caution">
    <text evidence="2">Lacks conserved residue(s) required for the propagation of feature annotation.</text>
</comment>
<dbReference type="InterPro" id="IPR042333">
    <property type="entry name" value="LRAD2/Mig-13-like"/>
</dbReference>
<organism evidence="4 5">
    <name type="scientific">Aplysia californica</name>
    <name type="common">California sea hare</name>
    <dbReference type="NCBI Taxonomy" id="6500"/>
    <lineage>
        <taxon>Eukaryota</taxon>
        <taxon>Metazoa</taxon>
        <taxon>Spiralia</taxon>
        <taxon>Lophotrochozoa</taxon>
        <taxon>Mollusca</taxon>
        <taxon>Gastropoda</taxon>
        <taxon>Heterobranchia</taxon>
        <taxon>Euthyneura</taxon>
        <taxon>Tectipleura</taxon>
        <taxon>Aplysiida</taxon>
        <taxon>Aplysioidea</taxon>
        <taxon>Aplysiidae</taxon>
        <taxon>Aplysia</taxon>
    </lineage>
</organism>
<evidence type="ECO:0000313" key="5">
    <source>
        <dbReference type="RefSeq" id="XP_005096299.1"/>
    </source>
</evidence>
<evidence type="ECO:0000256" key="2">
    <source>
        <dbReference type="PROSITE-ProRule" id="PRU00124"/>
    </source>
</evidence>
<reference evidence="5 6" key="1">
    <citation type="submission" date="2025-05" db="UniProtKB">
        <authorList>
            <consortium name="RefSeq"/>
        </authorList>
    </citation>
    <scope>IDENTIFICATION</scope>
</reference>
<feature type="transmembrane region" description="Helical" evidence="3">
    <location>
        <begin position="21"/>
        <end position="39"/>
    </location>
</feature>
<evidence type="ECO:0000313" key="4">
    <source>
        <dbReference type="Proteomes" id="UP000694888"/>
    </source>
</evidence>
<dbReference type="PANTHER" id="PTHR24652">
    <property type="entry name" value="LOW-DENSITY LIPOPROTEIN RECEPTOR CLASS A DOMAIN-CONTAINING PROTEIN 2"/>
    <property type="match status" value="1"/>
</dbReference>